<dbReference type="RefSeq" id="WP_210890601.1">
    <property type="nucleotide sequence ID" value="NZ_JAGPYQ010000001.1"/>
</dbReference>
<name>A0A941B244_9ACTN</name>
<dbReference type="AlphaFoldDB" id="A0A941B244"/>
<organism evidence="1 2">
    <name type="scientific">Streptomyces liliiviolaceus</name>
    <dbReference type="NCBI Taxonomy" id="2823109"/>
    <lineage>
        <taxon>Bacteria</taxon>
        <taxon>Bacillati</taxon>
        <taxon>Actinomycetota</taxon>
        <taxon>Actinomycetes</taxon>
        <taxon>Kitasatosporales</taxon>
        <taxon>Streptomycetaceae</taxon>
        <taxon>Streptomyces</taxon>
    </lineage>
</organism>
<reference evidence="1 2" key="1">
    <citation type="submission" date="2021-04" db="EMBL/GenBank/DDBJ databases">
        <authorList>
            <person name="Tang X."/>
            <person name="Zhou X."/>
            <person name="Chen X."/>
            <person name="Cernava T."/>
            <person name="Zhang C."/>
        </authorList>
    </citation>
    <scope>NUCLEOTIDE SEQUENCE [LARGE SCALE GENOMIC DNA]</scope>
    <source>
        <strain evidence="1 2">BH-SS-21</strain>
    </source>
</reference>
<sequence>MNEGTQNQSASNRPNTASEEPVIYGYCTWHCGYSADIRVINVDEQGSGPGGVQSACLPCREKYDLVPFSDRP</sequence>
<keyword evidence="2" id="KW-1185">Reference proteome</keyword>
<gene>
    <name evidence="1" type="ORF">J8N05_05760</name>
</gene>
<protein>
    <submittedName>
        <fullName evidence="1">Uncharacterized protein</fullName>
    </submittedName>
</protein>
<evidence type="ECO:0000313" key="2">
    <source>
        <dbReference type="Proteomes" id="UP000677413"/>
    </source>
</evidence>
<dbReference type="Proteomes" id="UP000677413">
    <property type="component" value="Unassembled WGS sequence"/>
</dbReference>
<proteinExistence type="predicted"/>
<comment type="caution">
    <text evidence="1">The sequence shown here is derived from an EMBL/GenBank/DDBJ whole genome shotgun (WGS) entry which is preliminary data.</text>
</comment>
<evidence type="ECO:0000313" key="1">
    <source>
        <dbReference type="EMBL" id="MBQ0847720.1"/>
    </source>
</evidence>
<dbReference type="EMBL" id="JAGPYQ010000001">
    <property type="protein sequence ID" value="MBQ0847720.1"/>
    <property type="molecule type" value="Genomic_DNA"/>
</dbReference>
<accession>A0A941B244</accession>